<dbReference type="RefSeq" id="WP_272735809.1">
    <property type="nucleotide sequence ID" value="NZ_CP116942.1"/>
</dbReference>
<evidence type="ECO:0000313" key="4">
    <source>
        <dbReference type="Proteomes" id="UP001216390"/>
    </source>
</evidence>
<name>A0AAE9Y670_9ACTN</name>
<protein>
    <submittedName>
        <fullName evidence="3">Carboxymuconolactone decarboxylase family protein</fullName>
    </submittedName>
</protein>
<reference evidence="3" key="1">
    <citation type="submission" date="2023-01" db="EMBL/GenBank/DDBJ databases">
        <title>The diversity of Class Acidimicrobiia in South China Sea sediment environments and the proposal of Iamia marina sp. nov., a novel species of the genus Iamia.</title>
        <authorList>
            <person name="He Y."/>
            <person name="Tian X."/>
        </authorList>
    </citation>
    <scope>NUCLEOTIDE SEQUENCE</scope>
    <source>
        <strain evidence="3">DSM 19957</strain>
    </source>
</reference>
<dbReference type="InterPro" id="IPR003779">
    <property type="entry name" value="CMD-like"/>
</dbReference>
<evidence type="ECO:0000256" key="1">
    <source>
        <dbReference type="SAM" id="MobiDB-lite"/>
    </source>
</evidence>
<sequence>MTTAPDARIPMLSVDAARVAASGVGVPEGMARLSVFKVLLRHEDLAAGVHGLLHQLLWNGSLDARLRELIIMRIGWRQGSVYEWTQHWRVARMLEIPEEDLVAVREWKASDRFDRADRAVLAATDETLGGGAISASTWAELEATVPDDRARLEVVLAIANWSMFAQLLRSLEVPLEEGVDPWPPDGALPDPARNPVATELT</sequence>
<organism evidence="3 4">
    <name type="scientific">Iamia majanohamensis</name>
    <dbReference type="NCBI Taxonomy" id="467976"/>
    <lineage>
        <taxon>Bacteria</taxon>
        <taxon>Bacillati</taxon>
        <taxon>Actinomycetota</taxon>
        <taxon>Acidimicrobiia</taxon>
        <taxon>Acidimicrobiales</taxon>
        <taxon>Iamiaceae</taxon>
        <taxon>Iamia</taxon>
    </lineage>
</organism>
<dbReference type="Pfam" id="PF02627">
    <property type="entry name" value="CMD"/>
    <property type="match status" value="1"/>
</dbReference>
<dbReference type="KEGG" id="ima:PO878_17435"/>
<dbReference type="PANTHER" id="PTHR34846:SF11">
    <property type="entry name" value="4-CARBOXYMUCONOLACTONE DECARBOXYLASE FAMILY PROTEIN (AFU_ORTHOLOGUE AFUA_6G11590)"/>
    <property type="match status" value="1"/>
</dbReference>
<dbReference type="GO" id="GO:0051920">
    <property type="term" value="F:peroxiredoxin activity"/>
    <property type="evidence" value="ECO:0007669"/>
    <property type="project" value="InterPro"/>
</dbReference>
<keyword evidence="4" id="KW-1185">Reference proteome</keyword>
<accession>A0AAE9Y670</accession>
<evidence type="ECO:0000259" key="2">
    <source>
        <dbReference type="Pfam" id="PF02627"/>
    </source>
</evidence>
<dbReference type="SUPFAM" id="SSF69118">
    <property type="entry name" value="AhpD-like"/>
    <property type="match status" value="1"/>
</dbReference>
<evidence type="ECO:0000313" key="3">
    <source>
        <dbReference type="EMBL" id="WCO66286.1"/>
    </source>
</evidence>
<dbReference type="EMBL" id="CP116942">
    <property type="protein sequence ID" value="WCO66286.1"/>
    <property type="molecule type" value="Genomic_DNA"/>
</dbReference>
<dbReference type="PANTHER" id="PTHR34846">
    <property type="entry name" value="4-CARBOXYMUCONOLACTONE DECARBOXYLASE FAMILY PROTEIN (AFU_ORTHOLOGUE AFUA_6G11590)"/>
    <property type="match status" value="1"/>
</dbReference>
<dbReference type="AlphaFoldDB" id="A0AAE9Y670"/>
<proteinExistence type="predicted"/>
<dbReference type="InterPro" id="IPR029032">
    <property type="entry name" value="AhpD-like"/>
</dbReference>
<dbReference type="Gene3D" id="1.20.1290.10">
    <property type="entry name" value="AhpD-like"/>
    <property type="match status" value="1"/>
</dbReference>
<gene>
    <name evidence="3" type="ORF">PO878_17435</name>
</gene>
<feature type="domain" description="Carboxymuconolactone decarboxylase-like" evidence="2">
    <location>
        <begin position="44"/>
        <end position="126"/>
    </location>
</feature>
<dbReference type="Proteomes" id="UP001216390">
    <property type="component" value="Chromosome"/>
</dbReference>
<feature type="region of interest" description="Disordered" evidence="1">
    <location>
        <begin position="181"/>
        <end position="201"/>
    </location>
</feature>